<dbReference type="Pfam" id="PF03401">
    <property type="entry name" value="TctC"/>
    <property type="match status" value="1"/>
</dbReference>
<dbReference type="PANTHER" id="PTHR42928:SF5">
    <property type="entry name" value="BLR1237 PROTEIN"/>
    <property type="match status" value="1"/>
</dbReference>
<dbReference type="CDD" id="cd13578">
    <property type="entry name" value="PBP2_Bug27"/>
    <property type="match status" value="1"/>
</dbReference>
<evidence type="ECO:0000256" key="1">
    <source>
        <dbReference type="ARBA" id="ARBA00006987"/>
    </source>
</evidence>
<dbReference type="Proteomes" id="UP001201985">
    <property type="component" value="Unassembled WGS sequence"/>
</dbReference>
<dbReference type="SUPFAM" id="SSF53850">
    <property type="entry name" value="Periplasmic binding protein-like II"/>
    <property type="match status" value="1"/>
</dbReference>
<keyword evidence="3" id="KW-1185">Reference proteome</keyword>
<evidence type="ECO:0000313" key="3">
    <source>
        <dbReference type="Proteomes" id="UP001201985"/>
    </source>
</evidence>
<dbReference type="InterPro" id="IPR005064">
    <property type="entry name" value="BUG"/>
</dbReference>
<dbReference type="EMBL" id="JALBUU010000082">
    <property type="protein sequence ID" value="MCI0756099.1"/>
    <property type="molecule type" value="Genomic_DNA"/>
</dbReference>
<dbReference type="PANTHER" id="PTHR42928">
    <property type="entry name" value="TRICARBOXYLATE-BINDING PROTEIN"/>
    <property type="match status" value="1"/>
</dbReference>
<dbReference type="Gene3D" id="3.40.190.10">
    <property type="entry name" value="Periplasmic binding protein-like II"/>
    <property type="match status" value="1"/>
</dbReference>
<dbReference type="RefSeq" id="WP_241793758.1">
    <property type="nucleotide sequence ID" value="NZ_JALBUU010000082.1"/>
</dbReference>
<protein>
    <submittedName>
        <fullName evidence="2">Tripartite tricarboxylate transporter substrate binding protein</fullName>
    </submittedName>
</protein>
<evidence type="ECO:0000313" key="2">
    <source>
        <dbReference type="EMBL" id="MCI0756099.1"/>
    </source>
</evidence>
<comment type="caution">
    <text evidence="2">The sequence shown here is derived from an EMBL/GenBank/DDBJ whole genome shotgun (WGS) entry which is preliminary data.</text>
</comment>
<dbReference type="Gene3D" id="3.40.190.150">
    <property type="entry name" value="Bordetella uptake gene, domain 1"/>
    <property type="match status" value="1"/>
</dbReference>
<name>A0ABS9WBW2_9PROT</name>
<accession>A0ABS9WBW2</accession>
<proteinExistence type="inferred from homology"/>
<dbReference type="InterPro" id="IPR042100">
    <property type="entry name" value="Bug_dom1"/>
</dbReference>
<sequence>MAGFTALAAARPALSQASFPNRTLRLIVPYAAGGQSDVTARILGEGLGRVLGQSVVVENRTGAGGIIGTEAGAKADPDGYTLTVGTIATHAIVPVLQPKVPYDHVRDFAPVSLLIRQPLVLAVTPSLPVQNLDELLAYAKAGRGPLSFGSSGIGTSLHLAGEIFKLRVGAPTMEHVPYRGSGPMMNDLIGGQIQLTFDAPLTTLPFVQNGQVRAIAVTTPQRLAAAPDLPAVAERLPAFDVQSWTALFAPSRTPRPVLDRLNAAVQEVWAQPEVQKRLRDLGAEPAAGPAADLASFVAGETEKWGGVIRAAKVQPQ</sequence>
<organism evidence="2 3">
    <name type="scientific">Teichococcus vastitatis</name>
    <dbReference type="NCBI Taxonomy" id="2307076"/>
    <lineage>
        <taxon>Bacteria</taxon>
        <taxon>Pseudomonadati</taxon>
        <taxon>Pseudomonadota</taxon>
        <taxon>Alphaproteobacteria</taxon>
        <taxon>Acetobacterales</taxon>
        <taxon>Roseomonadaceae</taxon>
        <taxon>Roseomonas</taxon>
    </lineage>
</organism>
<comment type="similarity">
    <text evidence="1">Belongs to the UPF0065 (bug) family.</text>
</comment>
<reference evidence="2 3" key="1">
    <citation type="submission" date="2022-03" db="EMBL/GenBank/DDBJ databases">
        <title>Complete genome analysis of Roseomonas KG 17.1 : a prolific producer of plant growth promoters.</title>
        <authorList>
            <person name="Saadouli I."/>
            <person name="Najjari A."/>
            <person name="Mosbah A."/>
            <person name="Ouzari H.I."/>
        </authorList>
    </citation>
    <scope>NUCLEOTIDE SEQUENCE [LARGE SCALE GENOMIC DNA]</scope>
    <source>
        <strain evidence="2 3">KG17-1</strain>
    </source>
</reference>
<gene>
    <name evidence="2" type="ORF">MON41_20750</name>
</gene>
<dbReference type="PIRSF" id="PIRSF017082">
    <property type="entry name" value="YflP"/>
    <property type="match status" value="1"/>
</dbReference>